<dbReference type="Gene3D" id="3.90.1720.10">
    <property type="entry name" value="endopeptidase domain like (from Nostoc punctiforme)"/>
    <property type="match status" value="1"/>
</dbReference>
<dbReference type="GO" id="GO:0016410">
    <property type="term" value="F:N-acyltransferase activity"/>
    <property type="evidence" value="ECO:0007669"/>
    <property type="project" value="TreeGrafter"/>
</dbReference>
<evidence type="ECO:0000256" key="5">
    <source>
        <dbReference type="SAM" id="Phobius"/>
    </source>
</evidence>
<dbReference type="PANTHER" id="PTHR13943">
    <property type="entry name" value="HRAS-LIKE SUPPRESSOR - RELATED"/>
    <property type="match status" value="1"/>
</dbReference>
<keyword evidence="4" id="KW-0443">Lipid metabolism</keyword>
<feature type="domain" description="LRAT" evidence="6">
    <location>
        <begin position="1"/>
        <end position="97"/>
    </location>
</feature>
<evidence type="ECO:0000259" key="6">
    <source>
        <dbReference type="PROSITE" id="PS51934"/>
    </source>
</evidence>
<gene>
    <name evidence="7" type="ORF">GDO54_018117</name>
</gene>
<dbReference type="PROSITE" id="PS51934">
    <property type="entry name" value="LRAT"/>
    <property type="match status" value="1"/>
</dbReference>
<evidence type="ECO:0000256" key="4">
    <source>
        <dbReference type="ARBA" id="ARBA00023098"/>
    </source>
</evidence>
<dbReference type="PANTHER" id="PTHR13943:SF31">
    <property type="entry name" value="PHOSPHOLIPASE A AND ACYLTRANSFERASE 3"/>
    <property type="match status" value="1"/>
</dbReference>
<reference evidence="7" key="1">
    <citation type="thesis" date="2020" institute="ProQuest LLC" country="789 East Eisenhower Parkway, Ann Arbor, MI, USA">
        <title>Comparative Genomics and Chromosome Evolution.</title>
        <authorList>
            <person name="Mudd A.B."/>
        </authorList>
    </citation>
    <scope>NUCLEOTIDE SEQUENCE</scope>
    <source>
        <strain evidence="7">1538</strain>
        <tissue evidence="7">Blood</tissue>
    </source>
</reference>
<evidence type="ECO:0000256" key="3">
    <source>
        <dbReference type="ARBA" id="ARBA00022801"/>
    </source>
</evidence>
<dbReference type="GO" id="GO:0005737">
    <property type="term" value="C:cytoplasm"/>
    <property type="evidence" value="ECO:0007669"/>
    <property type="project" value="TreeGrafter"/>
</dbReference>
<proteinExistence type="inferred from homology"/>
<sequence>MSGDGHWSLSSGLGNAGLSSGIADKAIVKREHLEVVANGRNYKVNNYLDNKRTPRPTEEIVKKVEREVGKERWYHITNANCEHFATKMRYGYSHSEQLIYGLKSLSAASVTAFIGDFCFVPTIGIALGIATLAVFLIARDL</sequence>
<dbReference type="Proteomes" id="UP001181693">
    <property type="component" value="Unassembled WGS sequence"/>
</dbReference>
<dbReference type="EMBL" id="DYDO01000007">
    <property type="protein sequence ID" value="DBA21491.1"/>
    <property type="molecule type" value="Genomic_DNA"/>
</dbReference>
<dbReference type="GO" id="GO:0004623">
    <property type="term" value="F:phospholipase A2 activity"/>
    <property type="evidence" value="ECO:0007669"/>
    <property type="project" value="TreeGrafter"/>
</dbReference>
<keyword evidence="5" id="KW-1133">Transmembrane helix</keyword>
<evidence type="ECO:0000256" key="2">
    <source>
        <dbReference type="ARBA" id="ARBA00022679"/>
    </source>
</evidence>
<keyword evidence="2" id="KW-0808">Transferase</keyword>
<keyword evidence="5" id="KW-0472">Membrane</keyword>
<accession>A0AAV2ZXD2</accession>
<dbReference type="GO" id="GO:0008970">
    <property type="term" value="F:phospholipase A1 activity"/>
    <property type="evidence" value="ECO:0007669"/>
    <property type="project" value="TreeGrafter"/>
</dbReference>
<dbReference type="GO" id="GO:0070292">
    <property type="term" value="P:N-acylphosphatidylethanolamine metabolic process"/>
    <property type="evidence" value="ECO:0007669"/>
    <property type="project" value="TreeGrafter"/>
</dbReference>
<evidence type="ECO:0000313" key="7">
    <source>
        <dbReference type="EMBL" id="DBA21491.1"/>
    </source>
</evidence>
<keyword evidence="3" id="KW-0378">Hydrolase</keyword>
<comment type="similarity">
    <text evidence="1">Belongs to the H-rev107 family.</text>
</comment>
<keyword evidence="8" id="KW-1185">Reference proteome</keyword>
<dbReference type="AlphaFoldDB" id="A0AAV2ZXD2"/>
<feature type="transmembrane region" description="Helical" evidence="5">
    <location>
        <begin position="119"/>
        <end position="138"/>
    </location>
</feature>
<comment type="caution">
    <text evidence="7">The sequence shown here is derived from an EMBL/GenBank/DDBJ whole genome shotgun (WGS) entry which is preliminary data.</text>
</comment>
<evidence type="ECO:0000256" key="1">
    <source>
        <dbReference type="ARBA" id="ARBA00007824"/>
    </source>
</evidence>
<keyword evidence="5" id="KW-0812">Transmembrane</keyword>
<dbReference type="InterPro" id="IPR007053">
    <property type="entry name" value="LRAT_dom"/>
</dbReference>
<dbReference type="InterPro" id="IPR051496">
    <property type="entry name" value="H-rev107_PLA/AT"/>
</dbReference>
<organism evidence="7 8">
    <name type="scientific">Pyxicephalus adspersus</name>
    <name type="common">African bullfrog</name>
    <dbReference type="NCBI Taxonomy" id="30357"/>
    <lineage>
        <taxon>Eukaryota</taxon>
        <taxon>Metazoa</taxon>
        <taxon>Chordata</taxon>
        <taxon>Craniata</taxon>
        <taxon>Vertebrata</taxon>
        <taxon>Euteleostomi</taxon>
        <taxon>Amphibia</taxon>
        <taxon>Batrachia</taxon>
        <taxon>Anura</taxon>
        <taxon>Neobatrachia</taxon>
        <taxon>Ranoidea</taxon>
        <taxon>Pyxicephalidae</taxon>
        <taxon>Pyxicephalinae</taxon>
        <taxon>Pyxicephalus</taxon>
    </lineage>
</organism>
<dbReference type="Pfam" id="PF04970">
    <property type="entry name" value="LRAT"/>
    <property type="match status" value="1"/>
</dbReference>
<protein>
    <recommendedName>
        <fullName evidence="6">LRAT domain-containing protein</fullName>
    </recommendedName>
</protein>
<name>A0AAV2ZXD2_PYXAD</name>
<evidence type="ECO:0000313" key="8">
    <source>
        <dbReference type="Proteomes" id="UP001181693"/>
    </source>
</evidence>